<dbReference type="SUPFAM" id="SSF48557">
    <property type="entry name" value="L-aspartase-like"/>
    <property type="match status" value="1"/>
</dbReference>
<gene>
    <name evidence="4" type="primary">pcaB</name>
    <name evidence="4" type="ORF">ACFSC7_03390</name>
</gene>
<dbReference type="RefSeq" id="WP_149891614.1">
    <property type="nucleotide sequence ID" value="NZ_JBHUFA010000001.1"/>
</dbReference>
<dbReference type="GO" id="GO:0047472">
    <property type="term" value="F:3-carboxy-cis,cis-muconate cycloisomerase activity"/>
    <property type="evidence" value="ECO:0007669"/>
    <property type="project" value="UniProtKB-EC"/>
</dbReference>
<name>A0ABW4JTH3_9HYPH</name>
<accession>A0ABW4JTH3</accession>
<keyword evidence="4" id="KW-0413">Isomerase</keyword>
<dbReference type="Gene3D" id="1.10.40.30">
    <property type="entry name" value="Fumarase/aspartase (C-terminal domain)"/>
    <property type="match status" value="1"/>
</dbReference>
<dbReference type="InterPro" id="IPR022761">
    <property type="entry name" value="Fumarate_lyase_N"/>
</dbReference>
<dbReference type="InterPro" id="IPR020557">
    <property type="entry name" value="Fumarate_lyase_CS"/>
</dbReference>
<dbReference type="Pfam" id="PF00206">
    <property type="entry name" value="Lyase_1"/>
    <property type="match status" value="1"/>
</dbReference>
<dbReference type="InterPro" id="IPR019468">
    <property type="entry name" value="AdenyloSucc_lyase_C"/>
</dbReference>
<protein>
    <recommendedName>
        <fullName evidence="2">3-carboxy-cis,cis-muconate cycloisomerase</fullName>
        <ecNumber evidence="2">5.5.1.2</ecNumber>
    </recommendedName>
</protein>
<dbReference type="InterPro" id="IPR000362">
    <property type="entry name" value="Fumarate_lyase_fam"/>
</dbReference>
<evidence type="ECO:0000313" key="4">
    <source>
        <dbReference type="EMBL" id="MFD1694546.1"/>
    </source>
</evidence>
<dbReference type="EMBL" id="JBHUFA010000001">
    <property type="protein sequence ID" value="MFD1694546.1"/>
    <property type="molecule type" value="Genomic_DNA"/>
</dbReference>
<evidence type="ECO:0000256" key="2">
    <source>
        <dbReference type="NCBIfam" id="TIGR02426"/>
    </source>
</evidence>
<dbReference type="Proteomes" id="UP001597327">
    <property type="component" value="Unassembled WGS sequence"/>
</dbReference>
<dbReference type="InterPro" id="IPR008948">
    <property type="entry name" value="L-Aspartase-like"/>
</dbReference>
<evidence type="ECO:0000256" key="1">
    <source>
        <dbReference type="ARBA" id="ARBA00034772"/>
    </source>
</evidence>
<dbReference type="NCBIfam" id="TIGR02426">
    <property type="entry name" value="protocat_pcaB"/>
    <property type="match status" value="1"/>
</dbReference>
<proteinExistence type="inferred from homology"/>
<dbReference type="EC" id="5.5.1.2" evidence="2"/>
<dbReference type="PANTHER" id="PTHR43172">
    <property type="entry name" value="ADENYLOSUCCINATE LYASE"/>
    <property type="match status" value="1"/>
</dbReference>
<comment type="similarity">
    <text evidence="1">Belongs to the class-II fumarase/aspartase family.</text>
</comment>
<dbReference type="PANTHER" id="PTHR43172:SF2">
    <property type="entry name" value="ADENYLOSUCCINATE LYASE C-TERMINAL DOMAIN-CONTAINING PROTEIN"/>
    <property type="match status" value="1"/>
</dbReference>
<sequence length="446" mass="47074">MSLTAFDSQVLGPLFTDPDTAALFTDEAMIKAMVDVEGALAAAEGACGVIPQASAAMIEKTCARARIAAHRLSEGTLSDGVPVPALVKELRSQMDADHARFLHWGATSQDISDTGLILRLKSALDLHEARLRQLADTLAGLAAAHRDTPVAARTRTQQATPTSFGLKCAVWLSAVLRHIERLPGLRARLLLLSFGGAAGNLAALGDKAMEVEAALAARLGLGLAPAPWHTMRDGLDEYAGWLSLVTGTLGKMAQDVMLMAQNEVAELRPGSGGGSSTMPNKVNPVGAEVIVALARQNAGLLATMHQAALHEHERSGSNWSIEWLTLPQMVIATGAALAAATRMASELVVRGDVMRANIEASNGLMLAEAAMFALADHMPRPEAQELVKSACKAVNETGTHLFDVLAQRCDLPVDWEALKDPARHMGASGPMIDRVLESHQALGAKS</sequence>
<dbReference type="SMART" id="SM00998">
    <property type="entry name" value="ADSL_C"/>
    <property type="match status" value="1"/>
</dbReference>
<dbReference type="PRINTS" id="PR00145">
    <property type="entry name" value="ARGSUCLYASE"/>
</dbReference>
<dbReference type="CDD" id="cd01597">
    <property type="entry name" value="pCLME"/>
    <property type="match status" value="1"/>
</dbReference>
<evidence type="ECO:0000259" key="3">
    <source>
        <dbReference type="SMART" id="SM00998"/>
    </source>
</evidence>
<dbReference type="InterPro" id="IPR012789">
    <property type="entry name" value="Protocat_PcaB-like"/>
</dbReference>
<dbReference type="PROSITE" id="PS00163">
    <property type="entry name" value="FUMARATE_LYASES"/>
    <property type="match status" value="1"/>
</dbReference>
<organism evidence="4 5">
    <name type="scientific">Roseibium aestuarii</name>
    <dbReference type="NCBI Taxonomy" id="2600299"/>
    <lineage>
        <taxon>Bacteria</taxon>
        <taxon>Pseudomonadati</taxon>
        <taxon>Pseudomonadota</taxon>
        <taxon>Alphaproteobacteria</taxon>
        <taxon>Hyphomicrobiales</taxon>
        <taxon>Stappiaceae</taxon>
        <taxon>Roseibium</taxon>
    </lineage>
</organism>
<dbReference type="Pfam" id="PF10397">
    <property type="entry name" value="ADSL_C"/>
    <property type="match status" value="1"/>
</dbReference>
<comment type="caution">
    <text evidence="4">The sequence shown here is derived from an EMBL/GenBank/DDBJ whole genome shotgun (WGS) entry which is preliminary data.</text>
</comment>
<keyword evidence="5" id="KW-1185">Reference proteome</keyword>
<reference evidence="5" key="1">
    <citation type="journal article" date="2019" name="Int. J. Syst. Evol. Microbiol.">
        <title>The Global Catalogue of Microorganisms (GCM) 10K type strain sequencing project: providing services to taxonomists for standard genome sequencing and annotation.</title>
        <authorList>
            <consortium name="The Broad Institute Genomics Platform"/>
            <consortium name="The Broad Institute Genome Sequencing Center for Infectious Disease"/>
            <person name="Wu L."/>
            <person name="Ma J."/>
        </authorList>
    </citation>
    <scope>NUCLEOTIDE SEQUENCE [LARGE SCALE GENOMIC DNA]</scope>
    <source>
        <strain evidence="5">JCM 3369</strain>
    </source>
</reference>
<dbReference type="PRINTS" id="PR00149">
    <property type="entry name" value="FUMRATELYASE"/>
</dbReference>
<dbReference type="Gene3D" id="1.20.200.10">
    <property type="entry name" value="Fumarase/aspartase (Central domain)"/>
    <property type="match status" value="1"/>
</dbReference>
<feature type="domain" description="Adenylosuccinate lyase C-terminal" evidence="3">
    <location>
        <begin position="362"/>
        <end position="436"/>
    </location>
</feature>
<evidence type="ECO:0000313" key="5">
    <source>
        <dbReference type="Proteomes" id="UP001597327"/>
    </source>
</evidence>